<evidence type="ECO:0000313" key="2">
    <source>
        <dbReference type="Proteomes" id="UP000023152"/>
    </source>
</evidence>
<gene>
    <name evidence="1" type="ORF">RFI_12744</name>
</gene>
<dbReference type="Gene3D" id="3.30.420.40">
    <property type="match status" value="2"/>
</dbReference>
<feature type="non-terminal residue" evidence="1">
    <location>
        <position position="282"/>
    </location>
</feature>
<dbReference type="EMBL" id="ASPP01009231">
    <property type="protein sequence ID" value="ETO24413.1"/>
    <property type="molecule type" value="Genomic_DNA"/>
</dbReference>
<dbReference type="OrthoDB" id="2963168at2759"/>
<dbReference type="SUPFAM" id="SSF53067">
    <property type="entry name" value="Actin-like ATPase domain"/>
    <property type="match status" value="1"/>
</dbReference>
<keyword evidence="2" id="KW-1185">Reference proteome</keyword>
<dbReference type="PANTHER" id="PTHR14187:SF5">
    <property type="entry name" value="HEAT SHOCK 70 KDA PROTEIN 12A"/>
    <property type="match status" value="1"/>
</dbReference>
<dbReference type="Gene3D" id="3.90.640.10">
    <property type="entry name" value="Actin, Chain A, domain 4"/>
    <property type="match status" value="1"/>
</dbReference>
<sequence length="282" mass="32112">MVIDMGGGTVDIACHEIVDDYKVKELLAPSGGAWGSTYIDKNLVHFLYQIFGETEMRKFHSTHPDKFAIFENNIESAKINFCATRVYRPQFYGIDVPPTFTDFMLDTYTTQAPSGDDNSVFQFLQAKFWNNLFDSNLKEIFGQIEKLLISEVFKKQPLKYMFLAGGFACSKYVQEQFKIHFKDCSFRIIIPQYPLLSVVDGAAQLGKRAISIEKQAAFVTSHIMPRTYGIRTCWGVDRALAHPKVKSFVKQNTFFSDVSNEMLVKNCFSVFVKQGESVSIDK</sequence>
<organism evidence="1 2">
    <name type="scientific">Reticulomyxa filosa</name>
    <dbReference type="NCBI Taxonomy" id="46433"/>
    <lineage>
        <taxon>Eukaryota</taxon>
        <taxon>Sar</taxon>
        <taxon>Rhizaria</taxon>
        <taxon>Retaria</taxon>
        <taxon>Foraminifera</taxon>
        <taxon>Monothalamids</taxon>
        <taxon>Reticulomyxidae</taxon>
        <taxon>Reticulomyxa</taxon>
    </lineage>
</organism>
<protein>
    <submittedName>
        <fullName evidence="1">Uncharacterized protein</fullName>
    </submittedName>
</protein>
<evidence type="ECO:0000313" key="1">
    <source>
        <dbReference type="EMBL" id="ETO24413.1"/>
    </source>
</evidence>
<name>X6NEV5_RETFI</name>
<proteinExistence type="predicted"/>
<dbReference type="AlphaFoldDB" id="X6NEV5"/>
<comment type="caution">
    <text evidence="1">The sequence shown here is derived from an EMBL/GenBank/DDBJ whole genome shotgun (WGS) entry which is preliminary data.</text>
</comment>
<dbReference type="InterPro" id="IPR043129">
    <property type="entry name" value="ATPase_NBD"/>
</dbReference>
<reference evidence="1 2" key="1">
    <citation type="journal article" date="2013" name="Curr. Biol.">
        <title>The Genome of the Foraminiferan Reticulomyxa filosa.</title>
        <authorList>
            <person name="Glockner G."/>
            <person name="Hulsmann N."/>
            <person name="Schleicher M."/>
            <person name="Noegel A.A."/>
            <person name="Eichinger L."/>
            <person name="Gallinger C."/>
            <person name="Pawlowski J."/>
            <person name="Sierra R."/>
            <person name="Euteneuer U."/>
            <person name="Pillet L."/>
            <person name="Moustafa A."/>
            <person name="Platzer M."/>
            <person name="Groth M."/>
            <person name="Szafranski K."/>
            <person name="Schliwa M."/>
        </authorList>
    </citation>
    <scope>NUCLEOTIDE SEQUENCE [LARGE SCALE GENOMIC DNA]</scope>
</reference>
<accession>X6NEV5</accession>
<dbReference type="Proteomes" id="UP000023152">
    <property type="component" value="Unassembled WGS sequence"/>
</dbReference>
<dbReference type="PANTHER" id="PTHR14187">
    <property type="entry name" value="ALPHA KINASE/ELONGATION FACTOR 2 KINASE"/>
    <property type="match status" value="1"/>
</dbReference>